<dbReference type="Proteomes" id="UP000002878">
    <property type="component" value="Chromosome"/>
</dbReference>
<name>I2C1X5_BACAY</name>
<organism evidence="1 2">
    <name type="scientific">Bacillus amyloliquefaciens (strain Y2)</name>
    <name type="common">Bacillus amyloliquefaciens subsp. plantarum (strain B9601-Y2)</name>
    <dbReference type="NCBI Taxonomy" id="1155777"/>
    <lineage>
        <taxon>Bacteria</taxon>
        <taxon>Bacillati</taxon>
        <taxon>Bacillota</taxon>
        <taxon>Bacilli</taxon>
        <taxon>Bacillales</taxon>
        <taxon>Bacillaceae</taxon>
        <taxon>Bacillus</taxon>
        <taxon>Bacillus amyloliquefaciens group</taxon>
    </lineage>
</organism>
<evidence type="ECO:0000313" key="1">
    <source>
        <dbReference type="EMBL" id="AFJ60649.1"/>
    </source>
</evidence>
<evidence type="ECO:0000313" key="2">
    <source>
        <dbReference type="Proteomes" id="UP000002878"/>
    </source>
</evidence>
<dbReference type="HOGENOM" id="CLU_3229086_0_0_9"/>
<dbReference type="AlphaFoldDB" id="I2C1X5"/>
<sequence length="43" mass="5085">MSLPLLFLKSRTDNTKKPRAGKLHSGFFRLRRDGPRRNRPIHL</sequence>
<dbReference type="EMBL" id="CP003332">
    <property type="protein sequence ID" value="AFJ60649.1"/>
    <property type="molecule type" value="Genomic_DNA"/>
</dbReference>
<gene>
    <name evidence="1" type="ORF">MUS_0578</name>
</gene>
<dbReference type="KEGG" id="bqy:MUS_0578"/>
<proteinExistence type="predicted"/>
<protein>
    <submittedName>
        <fullName evidence="1">Uncharacterized protein</fullName>
    </submittedName>
</protein>
<accession>I2C1X5</accession>
<dbReference type="PATRIC" id="fig|1126211.3.peg.559"/>
<reference evidence="1 2" key="1">
    <citation type="journal article" date="2012" name="J. Biotechnol.">
        <title>Genome sequence of the plant growth promoting strain Bacillus amyloliquefaciens subsp. plantarum B9601-Y2 and expression of mersacidin and other secondary metabolites.</title>
        <authorList>
            <person name="He P."/>
            <person name="Hao K."/>
            <person name="Blom J."/>
            <person name="Ruckert C."/>
            <person name="Vater J."/>
            <person name="Mao Z."/>
            <person name="Wu Y."/>
            <person name="Hou M."/>
            <person name="He P."/>
            <person name="He Y."/>
            <person name="Borriss R."/>
        </authorList>
    </citation>
    <scope>NUCLEOTIDE SEQUENCE [LARGE SCALE GENOMIC DNA]</scope>
    <source>
        <strain evidence="1">Y2</strain>
    </source>
</reference>